<sequence length="389" mass="42671">MEGTSVTDPWTSGSQPLPVSLLTGFLGSGKTTVLNHLLCHPDMAKTVVIINEFGAIGLDHDLVARASEDLVLLNSGCLCCTVRGDLIDTLRTLFLKRVRGEVVAFERVVIETTGLADPAPILHTLMTDPLLAARFRLDGVITTVDAATGWGTLDRQVEAVKQAAVADRLLLTKADLTGDDAAAALERRLRALNPAAPLIPVRDGAVDPGLLFDAGLYNPRTKSLDVQRWLNAEAYEAGREQGHDHHYHDHGHDHHHHDGEHHGGEHHHHDVNRHDERIRAFCLTVEDPIPAEALDQWLEALLLLKGPDVLRVKGILNVQGRDTPLVIHGVQHIFHPPVLLPAWPGADRRTRIVFIVRDLDEEMMRDVLTMFLDAPDERTAEGASSGGRA</sequence>
<evidence type="ECO:0000313" key="10">
    <source>
        <dbReference type="Proteomes" id="UP000298596"/>
    </source>
</evidence>
<feature type="domain" description="CobW C-terminal" evidence="8">
    <location>
        <begin position="278"/>
        <end position="372"/>
    </location>
</feature>
<dbReference type="InterPro" id="IPR051316">
    <property type="entry name" value="Zinc-reg_GTPase_activator"/>
</dbReference>
<feature type="compositionally biased region" description="Basic and acidic residues" evidence="7">
    <location>
        <begin position="242"/>
        <end position="263"/>
    </location>
</feature>
<dbReference type="SUPFAM" id="SSF90002">
    <property type="entry name" value="Hypothetical protein YjiA, C-terminal domain"/>
    <property type="match status" value="1"/>
</dbReference>
<dbReference type="Gene3D" id="3.40.50.300">
    <property type="entry name" value="P-loop containing nucleotide triphosphate hydrolases"/>
    <property type="match status" value="1"/>
</dbReference>
<dbReference type="GO" id="GO:0016787">
    <property type="term" value="F:hydrolase activity"/>
    <property type="evidence" value="ECO:0007669"/>
    <property type="project" value="UniProtKB-KW"/>
</dbReference>
<comment type="catalytic activity">
    <reaction evidence="6">
        <text>GTP + H2O = GDP + phosphate + H(+)</text>
        <dbReference type="Rhea" id="RHEA:19669"/>
        <dbReference type="ChEBI" id="CHEBI:15377"/>
        <dbReference type="ChEBI" id="CHEBI:15378"/>
        <dbReference type="ChEBI" id="CHEBI:37565"/>
        <dbReference type="ChEBI" id="CHEBI:43474"/>
        <dbReference type="ChEBI" id="CHEBI:58189"/>
    </reaction>
    <physiologicalReaction direction="left-to-right" evidence="6">
        <dbReference type="Rhea" id="RHEA:19670"/>
    </physiologicalReaction>
</comment>
<evidence type="ECO:0000256" key="7">
    <source>
        <dbReference type="SAM" id="MobiDB-lite"/>
    </source>
</evidence>
<dbReference type="InterPro" id="IPR027417">
    <property type="entry name" value="P-loop_NTPase"/>
</dbReference>
<name>A0A4D8Q7H3_AZOBR</name>
<evidence type="ECO:0000256" key="2">
    <source>
        <dbReference type="ARBA" id="ARBA00022801"/>
    </source>
</evidence>
<dbReference type="PANTHER" id="PTHR13748">
    <property type="entry name" value="COBW-RELATED"/>
    <property type="match status" value="1"/>
</dbReference>
<dbReference type="AlphaFoldDB" id="A0A4D8Q7H3"/>
<reference evidence="9 10" key="1">
    <citation type="submission" date="2018-09" db="EMBL/GenBank/DDBJ databases">
        <title>Whole genome based analysis of evolution and adaptive divergence in Indian and Brazilian strains of Azospirillum brasilense.</title>
        <authorList>
            <person name="Singh C."/>
            <person name="Tripathi A.K."/>
        </authorList>
    </citation>
    <scope>NUCLEOTIDE SEQUENCE [LARGE SCALE GENOMIC DNA]</scope>
    <source>
        <strain evidence="9 10">MTCC4036</strain>
        <plasmid evidence="9 10">p2</plasmid>
    </source>
</reference>
<dbReference type="SUPFAM" id="SSF52540">
    <property type="entry name" value="P-loop containing nucleoside triphosphate hydrolases"/>
    <property type="match status" value="1"/>
</dbReference>
<dbReference type="Pfam" id="PF02492">
    <property type="entry name" value="cobW"/>
    <property type="match status" value="1"/>
</dbReference>
<gene>
    <name evidence="9" type="ORF">D3867_28785</name>
</gene>
<proteinExistence type="inferred from homology"/>
<evidence type="ECO:0000256" key="1">
    <source>
        <dbReference type="ARBA" id="ARBA00022741"/>
    </source>
</evidence>
<dbReference type="EMBL" id="CP032332">
    <property type="protein sequence ID" value="QCO06018.1"/>
    <property type="molecule type" value="Genomic_DNA"/>
</dbReference>
<evidence type="ECO:0000256" key="3">
    <source>
        <dbReference type="ARBA" id="ARBA00023186"/>
    </source>
</evidence>
<dbReference type="CDD" id="cd03112">
    <property type="entry name" value="CobW-like"/>
    <property type="match status" value="1"/>
</dbReference>
<keyword evidence="3" id="KW-0143">Chaperone</keyword>
<keyword evidence="9" id="KW-0614">Plasmid</keyword>
<dbReference type="InterPro" id="IPR011629">
    <property type="entry name" value="CobW-like_C"/>
</dbReference>
<accession>A0A4D8Q7H3</accession>
<organism evidence="9 10">
    <name type="scientific">Azospirillum brasilense</name>
    <dbReference type="NCBI Taxonomy" id="192"/>
    <lineage>
        <taxon>Bacteria</taxon>
        <taxon>Pseudomonadati</taxon>
        <taxon>Pseudomonadota</taxon>
        <taxon>Alphaproteobacteria</taxon>
        <taxon>Rhodospirillales</taxon>
        <taxon>Azospirillaceae</taxon>
        <taxon>Azospirillum</taxon>
    </lineage>
</organism>
<dbReference type="InterPro" id="IPR036627">
    <property type="entry name" value="CobW-likC_sf"/>
</dbReference>
<dbReference type="Gene3D" id="3.30.1220.10">
    <property type="entry name" value="CobW-like, C-terminal domain"/>
    <property type="match status" value="1"/>
</dbReference>
<dbReference type="PANTHER" id="PTHR13748:SF62">
    <property type="entry name" value="COBW DOMAIN-CONTAINING PROTEIN"/>
    <property type="match status" value="1"/>
</dbReference>
<protein>
    <submittedName>
        <fullName evidence="9">GTP-binding protein</fullName>
    </submittedName>
</protein>
<comment type="function">
    <text evidence="5">Zinc chaperone that directly transfers zinc cofactor to target proteins, thereby activating them. Zinc is transferred from the CXCC motif in the GTPase domain to the zinc binding site in target proteins in a process requiring GTP hydrolysis.</text>
</comment>
<evidence type="ECO:0000259" key="8">
    <source>
        <dbReference type="SMART" id="SM00833"/>
    </source>
</evidence>
<keyword evidence="2" id="KW-0378">Hydrolase</keyword>
<evidence type="ECO:0000256" key="5">
    <source>
        <dbReference type="ARBA" id="ARBA00045658"/>
    </source>
</evidence>
<dbReference type="Proteomes" id="UP000298596">
    <property type="component" value="Plasmid p2"/>
</dbReference>
<geneLocation type="plasmid" evidence="9">
    <name>p2</name>
</geneLocation>
<dbReference type="Pfam" id="PF07683">
    <property type="entry name" value="CobW_C"/>
    <property type="match status" value="1"/>
</dbReference>
<keyword evidence="1" id="KW-0547">Nucleotide-binding</keyword>
<evidence type="ECO:0000313" key="9">
    <source>
        <dbReference type="EMBL" id="QCO06018.1"/>
    </source>
</evidence>
<comment type="similarity">
    <text evidence="4">Belongs to the SIMIBI class G3E GTPase family. ZNG1 subfamily.</text>
</comment>
<dbReference type="SMART" id="SM00833">
    <property type="entry name" value="CobW_C"/>
    <property type="match status" value="1"/>
</dbReference>
<feature type="region of interest" description="Disordered" evidence="7">
    <location>
        <begin position="242"/>
        <end position="271"/>
    </location>
</feature>
<evidence type="ECO:0000256" key="4">
    <source>
        <dbReference type="ARBA" id="ARBA00034320"/>
    </source>
</evidence>
<dbReference type="InterPro" id="IPR003495">
    <property type="entry name" value="CobW/HypB/UreG_nucleotide-bd"/>
</dbReference>
<dbReference type="GO" id="GO:0005737">
    <property type="term" value="C:cytoplasm"/>
    <property type="evidence" value="ECO:0007669"/>
    <property type="project" value="TreeGrafter"/>
</dbReference>
<evidence type="ECO:0000256" key="6">
    <source>
        <dbReference type="ARBA" id="ARBA00049117"/>
    </source>
</evidence>
<dbReference type="GO" id="GO:0000166">
    <property type="term" value="F:nucleotide binding"/>
    <property type="evidence" value="ECO:0007669"/>
    <property type="project" value="UniProtKB-KW"/>
</dbReference>